<evidence type="ECO:0000256" key="3">
    <source>
        <dbReference type="ARBA" id="ARBA00023163"/>
    </source>
</evidence>
<dbReference type="AlphaFoldDB" id="A0A7H9EA62"/>
<sequence>MASIRDIAKLAGVSPATVSRILNNDPSFSINKNTRARVIEIANRVHYSKKNAVRGPKSTGDGMSIGLILRHNAQTEENDPYFKNIHRGIEEEAAFWRLRTETVFTMHDKNKDWDQLSKYGAIIIVGEMTPDAIERVKSLNPNLFLVDARPQLKNCSYIQNDFSNKTAEILDYLYKNGHRNIAYIGGKSSIVDQTGKTIYLNNDVRAGSYEKWMKLHGLEKYINYILGDWTAESGLKSGEKLAQLDPLPTAVVVGSDPMAIGVYKAFANKGIKIPTDVSVVSFDDVDLNRYLTPTLSSVYMDSAEMGRTAVRLAKDAIIEKTTFALTVTCRSELRIRESVTKRN</sequence>
<evidence type="ECO:0000313" key="6">
    <source>
        <dbReference type="Proteomes" id="UP000510660"/>
    </source>
</evidence>
<proteinExistence type="predicted"/>
<dbReference type="Pfam" id="PF00356">
    <property type="entry name" value="LacI"/>
    <property type="match status" value="1"/>
</dbReference>
<reference evidence="5 6" key="1">
    <citation type="submission" date="2020-01" db="EMBL/GenBank/DDBJ databases">
        <title>Complete and circular genome sequences of six lactobacillus isolates from horses.</title>
        <authorList>
            <person name="Hassan H.M."/>
        </authorList>
    </citation>
    <scope>NUCLEOTIDE SEQUENCE [LARGE SCALE GENOMIC DNA]</scope>
    <source>
        <strain evidence="5 6">1D</strain>
    </source>
</reference>
<dbReference type="PANTHER" id="PTHR30146">
    <property type="entry name" value="LACI-RELATED TRANSCRIPTIONAL REPRESSOR"/>
    <property type="match status" value="1"/>
</dbReference>
<dbReference type="CDD" id="cd01544">
    <property type="entry name" value="PBP1_GalR"/>
    <property type="match status" value="1"/>
</dbReference>
<keyword evidence="3" id="KW-0804">Transcription</keyword>
<dbReference type="SMART" id="SM00354">
    <property type="entry name" value="HTH_LACI"/>
    <property type="match status" value="1"/>
</dbReference>
<organism evidence="5 6">
    <name type="scientific">Lactobacillus crispatus</name>
    <dbReference type="NCBI Taxonomy" id="47770"/>
    <lineage>
        <taxon>Bacteria</taxon>
        <taxon>Bacillati</taxon>
        <taxon>Bacillota</taxon>
        <taxon>Bacilli</taxon>
        <taxon>Lactobacillales</taxon>
        <taxon>Lactobacillaceae</taxon>
        <taxon>Lactobacillus</taxon>
    </lineage>
</organism>
<dbReference type="SUPFAM" id="SSF53822">
    <property type="entry name" value="Periplasmic binding protein-like I"/>
    <property type="match status" value="1"/>
</dbReference>
<evidence type="ECO:0000259" key="4">
    <source>
        <dbReference type="PROSITE" id="PS50932"/>
    </source>
</evidence>
<gene>
    <name evidence="5" type="ORF">GTO85_09605</name>
</gene>
<dbReference type="InterPro" id="IPR000843">
    <property type="entry name" value="HTH_LacI"/>
</dbReference>
<keyword evidence="1" id="KW-0805">Transcription regulation</keyword>
<evidence type="ECO:0000256" key="2">
    <source>
        <dbReference type="ARBA" id="ARBA00023125"/>
    </source>
</evidence>
<dbReference type="GO" id="GO:0000976">
    <property type="term" value="F:transcription cis-regulatory region binding"/>
    <property type="evidence" value="ECO:0007669"/>
    <property type="project" value="TreeGrafter"/>
</dbReference>
<dbReference type="EMBL" id="CP047415">
    <property type="protein sequence ID" value="QLL74583.1"/>
    <property type="molecule type" value="Genomic_DNA"/>
</dbReference>
<dbReference type="InterPro" id="IPR010982">
    <property type="entry name" value="Lambda_DNA-bd_dom_sf"/>
</dbReference>
<dbReference type="PANTHER" id="PTHR30146:SF149">
    <property type="entry name" value="HTH-TYPE TRANSCRIPTIONAL REGULATOR EBGR"/>
    <property type="match status" value="1"/>
</dbReference>
<dbReference type="InterPro" id="IPR046335">
    <property type="entry name" value="LacI/GalR-like_sensor"/>
</dbReference>
<protein>
    <submittedName>
        <fullName evidence="5">Substrate-binding domain-containing protein</fullName>
    </submittedName>
</protein>
<name>A0A7H9EA62_9LACO</name>
<dbReference type="Proteomes" id="UP000510660">
    <property type="component" value="Chromosome"/>
</dbReference>
<dbReference type="GO" id="GO:0003700">
    <property type="term" value="F:DNA-binding transcription factor activity"/>
    <property type="evidence" value="ECO:0007669"/>
    <property type="project" value="TreeGrafter"/>
</dbReference>
<evidence type="ECO:0000313" key="5">
    <source>
        <dbReference type="EMBL" id="QLL74583.1"/>
    </source>
</evidence>
<keyword evidence="2" id="KW-0238">DNA-binding</keyword>
<evidence type="ECO:0000256" key="1">
    <source>
        <dbReference type="ARBA" id="ARBA00023015"/>
    </source>
</evidence>
<feature type="domain" description="HTH lacI-type" evidence="4">
    <location>
        <begin position="2"/>
        <end position="58"/>
    </location>
</feature>
<dbReference type="Gene3D" id="1.10.260.40">
    <property type="entry name" value="lambda repressor-like DNA-binding domains"/>
    <property type="match status" value="1"/>
</dbReference>
<dbReference type="PROSITE" id="PS50932">
    <property type="entry name" value="HTH_LACI_2"/>
    <property type="match status" value="1"/>
</dbReference>
<dbReference type="Pfam" id="PF13377">
    <property type="entry name" value="Peripla_BP_3"/>
    <property type="match status" value="1"/>
</dbReference>
<dbReference type="PROSITE" id="PS00356">
    <property type="entry name" value="HTH_LACI_1"/>
    <property type="match status" value="1"/>
</dbReference>
<dbReference type="PRINTS" id="PR00036">
    <property type="entry name" value="HTHLACI"/>
</dbReference>
<dbReference type="SUPFAM" id="SSF47413">
    <property type="entry name" value="lambda repressor-like DNA-binding domains"/>
    <property type="match status" value="1"/>
</dbReference>
<dbReference type="Gene3D" id="3.40.50.2300">
    <property type="match status" value="2"/>
</dbReference>
<accession>A0A7H9EA62</accession>
<dbReference type="CDD" id="cd01392">
    <property type="entry name" value="HTH_LacI"/>
    <property type="match status" value="1"/>
</dbReference>
<dbReference type="InterPro" id="IPR028082">
    <property type="entry name" value="Peripla_BP_I"/>
</dbReference>
<dbReference type="RefSeq" id="WP_150398712.1">
    <property type="nucleotide sequence ID" value="NZ_CP047415.1"/>
</dbReference>